<sequence length="121" mass="12993">MADNRIAGVCYLKADGQQFALKGDLTINIDKVTRTGVAGADRVHGFTETVNIPFISGTVSLTSDLSIEKLQAMTDVTVVAELANGKSYILRNAWSAESRELNASEGQTPLRFEGKSGEELT</sequence>
<dbReference type="InterPro" id="IPR019596">
    <property type="entry name" value="Phage_Mu_GpM_tail_tub"/>
</dbReference>
<feature type="compositionally biased region" description="Basic and acidic residues" evidence="1">
    <location>
        <begin position="112"/>
        <end position="121"/>
    </location>
</feature>
<dbReference type="Proteomes" id="UP001279642">
    <property type="component" value="Unassembled WGS sequence"/>
</dbReference>
<reference evidence="2 3" key="1">
    <citation type="journal article" date="2016" name="Antonie Van Leeuwenhoek">
        <title>Dongia soli sp. nov., isolated from soil from Dokdo, Korea.</title>
        <authorList>
            <person name="Kim D.U."/>
            <person name="Lee H."/>
            <person name="Kim H."/>
            <person name="Kim S.G."/>
            <person name="Ka J.O."/>
        </authorList>
    </citation>
    <scope>NUCLEOTIDE SEQUENCE [LARGE SCALE GENOMIC DNA]</scope>
    <source>
        <strain evidence="2 3">D78</strain>
    </source>
</reference>
<organism evidence="2 3">
    <name type="scientific">Dongia soli</name>
    <dbReference type="NCBI Taxonomy" id="600628"/>
    <lineage>
        <taxon>Bacteria</taxon>
        <taxon>Pseudomonadati</taxon>
        <taxon>Pseudomonadota</taxon>
        <taxon>Alphaproteobacteria</taxon>
        <taxon>Rhodospirillales</taxon>
        <taxon>Dongiaceae</taxon>
        <taxon>Dongia</taxon>
    </lineage>
</organism>
<proteinExistence type="predicted"/>
<dbReference type="RefSeq" id="WP_320507332.1">
    <property type="nucleotide sequence ID" value="NZ_JAXCLW010000001.1"/>
</dbReference>
<protein>
    <submittedName>
        <fullName evidence="2">Phage tail tube protein</fullName>
    </submittedName>
</protein>
<keyword evidence="3" id="KW-1185">Reference proteome</keyword>
<accession>A0ABU5E8R3</accession>
<feature type="region of interest" description="Disordered" evidence="1">
    <location>
        <begin position="99"/>
        <end position="121"/>
    </location>
</feature>
<evidence type="ECO:0000313" key="2">
    <source>
        <dbReference type="EMBL" id="MDY0882307.1"/>
    </source>
</evidence>
<gene>
    <name evidence="2" type="ORF">SMD27_05605</name>
</gene>
<name>A0ABU5E8R3_9PROT</name>
<dbReference type="Pfam" id="PF10618">
    <property type="entry name" value="Tail_tube"/>
    <property type="match status" value="1"/>
</dbReference>
<dbReference type="EMBL" id="JAXCLW010000001">
    <property type="protein sequence ID" value="MDY0882307.1"/>
    <property type="molecule type" value="Genomic_DNA"/>
</dbReference>
<evidence type="ECO:0000256" key="1">
    <source>
        <dbReference type="SAM" id="MobiDB-lite"/>
    </source>
</evidence>
<evidence type="ECO:0000313" key="3">
    <source>
        <dbReference type="Proteomes" id="UP001279642"/>
    </source>
</evidence>
<comment type="caution">
    <text evidence="2">The sequence shown here is derived from an EMBL/GenBank/DDBJ whole genome shotgun (WGS) entry which is preliminary data.</text>
</comment>